<feature type="transmembrane region" description="Helical" evidence="1">
    <location>
        <begin position="35"/>
        <end position="54"/>
    </location>
</feature>
<reference evidence="2 3" key="1">
    <citation type="journal article" date="2022" name="Environ. Microbiol. Rep.">
        <title>Eco-phylogenetic analyses reveal divergent evolution of vitamin B12 metabolism in the marine bacterial family 'Psychromonadaceae'.</title>
        <authorList>
            <person name="Jin X."/>
            <person name="Yang Y."/>
            <person name="Cao H."/>
            <person name="Gao B."/>
            <person name="Zhao Z."/>
        </authorList>
    </citation>
    <scope>NUCLEOTIDE SEQUENCE [LARGE SCALE GENOMIC DNA]</scope>
    <source>
        <strain evidence="2 3">MKS20</strain>
    </source>
</reference>
<dbReference type="PANTHER" id="PTHR30386">
    <property type="entry name" value="MEMBRANE FUSION SUBUNIT OF EMRAB-TOLC MULTIDRUG EFFLUX PUMP"/>
    <property type="match status" value="1"/>
</dbReference>
<evidence type="ECO:0000313" key="2">
    <source>
        <dbReference type="EMBL" id="MCE2597067.1"/>
    </source>
</evidence>
<evidence type="ECO:0000256" key="1">
    <source>
        <dbReference type="SAM" id="Phobius"/>
    </source>
</evidence>
<proteinExistence type="predicted"/>
<protein>
    <submittedName>
        <fullName evidence="2">Uncharacterized protein</fullName>
    </submittedName>
</protein>
<name>A0ABS8WDE2_9GAMM</name>
<keyword evidence="1" id="KW-0812">Transmembrane</keyword>
<organism evidence="2 3">
    <name type="scientific">Motilimonas cestriensis</name>
    <dbReference type="NCBI Taxonomy" id="2742685"/>
    <lineage>
        <taxon>Bacteria</taxon>
        <taxon>Pseudomonadati</taxon>
        <taxon>Pseudomonadota</taxon>
        <taxon>Gammaproteobacteria</taxon>
        <taxon>Alteromonadales</taxon>
        <taxon>Alteromonadales genera incertae sedis</taxon>
        <taxon>Motilimonas</taxon>
    </lineage>
</organism>
<accession>A0ABS8WDE2</accession>
<comment type="caution">
    <text evidence="2">The sequence shown here is derived from an EMBL/GenBank/DDBJ whole genome shotgun (WGS) entry which is preliminary data.</text>
</comment>
<dbReference type="EMBL" id="JAIMJA010000032">
    <property type="protein sequence ID" value="MCE2597067.1"/>
    <property type="molecule type" value="Genomic_DNA"/>
</dbReference>
<dbReference type="Proteomes" id="UP001201273">
    <property type="component" value="Unassembled WGS sequence"/>
</dbReference>
<gene>
    <name evidence="2" type="ORF">K6Y31_20030</name>
</gene>
<dbReference type="PANTHER" id="PTHR30386:SF28">
    <property type="entry name" value="EXPORTED PROTEIN"/>
    <property type="match status" value="1"/>
</dbReference>
<dbReference type="Gene3D" id="2.40.50.100">
    <property type="match status" value="1"/>
</dbReference>
<keyword evidence="1" id="KW-1133">Transmembrane helix</keyword>
<evidence type="ECO:0000313" key="3">
    <source>
        <dbReference type="Proteomes" id="UP001201273"/>
    </source>
</evidence>
<dbReference type="InterPro" id="IPR050739">
    <property type="entry name" value="MFP"/>
</dbReference>
<keyword evidence="3" id="KW-1185">Reference proteome</keyword>
<dbReference type="Gene3D" id="1.10.287.470">
    <property type="entry name" value="Helix hairpin bin"/>
    <property type="match status" value="1"/>
</dbReference>
<keyword evidence="1" id="KW-0472">Membrane</keyword>
<dbReference type="RefSeq" id="WP_233054812.1">
    <property type="nucleotide sequence ID" value="NZ_JAIMJA010000032.1"/>
</dbReference>
<sequence length="369" mass="41371">MDIKFSSSKQRKPDVDDGAKVIYASDKRKVFKLRWYAILIVVLSPVAFMLYQLANDTIIVKAKGLLNTDAAVLYASDRARVEQVLVTPGQSVFAGQPLINLSSESLTAQEKLLTTELASLHNKRQNRNSVLLRSLERALVAAQEGLADQSATLKKYNVLRREGVLNEAEMAEIRNQHTQARILVQDRQYALDNAKRQFYIESVTGPMASLIRNLEQQINLLKLEQGTLNLAAPRLGTVHHVFVKPGDIVTNTSPLLLLSNIENQQVISYLPPKFLDYSDIGQEVTIILPNGDTVLGRVSAPTVMAAIIPESLSTAFQRDNAALEVTIKPLTLIDAQIENLPVIVRFHFNGENTSYWLDQLSRWWQRMWA</sequence>